<dbReference type="Pfam" id="PF13271">
    <property type="entry name" value="DUF4062"/>
    <property type="match status" value="1"/>
</dbReference>
<evidence type="ECO:0000256" key="1">
    <source>
        <dbReference type="SAM" id="Coils"/>
    </source>
</evidence>
<protein>
    <submittedName>
        <fullName evidence="3">DUF4062 domain-containing protein</fullName>
    </submittedName>
</protein>
<organism evidence="3 4">
    <name type="scientific">Photobacterium leiognathi</name>
    <dbReference type="NCBI Taxonomy" id="553611"/>
    <lineage>
        <taxon>Bacteria</taxon>
        <taxon>Pseudomonadati</taxon>
        <taxon>Pseudomonadota</taxon>
        <taxon>Gammaproteobacteria</taxon>
        <taxon>Vibrionales</taxon>
        <taxon>Vibrionaceae</taxon>
        <taxon>Photobacterium</taxon>
    </lineage>
</organism>
<dbReference type="EMBL" id="PYOI01000001">
    <property type="protein sequence ID" value="PSV86552.1"/>
    <property type="molecule type" value="Genomic_DNA"/>
</dbReference>
<sequence length="245" mass="26946">MKINMHTSHPSAFISSTFVDLKSDRAQVASVLADRGLNVNALDIQPASSQTSKKEILTGIRESDFVILIIGDRYGSILPSMTGSSTLSITFWEYNNAIKMGKPVIAYFKSGISSDPIYHDDKSDKEYAKKRKLFERFKSVVSSRHNPAYYSSPEELADKLDKSLISIYRSGVKKLTSEKSELNSKIVELESELTRLKSQTSLGQPAKATESQPNFLSLGLGNLKEPTGNTNSLTGLASLMGRNKA</sequence>
<accession>A0ABX5GLA0</accession>
<proteinExistence type="predicted"/>
<dbReference type="Proteomes" id="UP000241566">
    <property type="component" value="Unassembled WGS sequence"/>
</dbReference>
<comment type="caution">
    <text evidence="3">The sequence shown here is derived from an EMBL/GenBank/DDBJ whole genome shotgun (WGS) entry which is preliminary data.</text>
</comment>
<keyword evidence="4" id="KW-1185">Reference proteome</keyword>
<evidence type="ECO:0000313" key="3">
    <source>
        <dbReference type="EMBL" id="PSV86552.1"/>
    </source>
</evidence>
<evidence type="ECO:0000259" key="2">
    <source>
        <dbReference type="Pfam" id="PF13271"/>
    </source>
</evidence>
<evidence type="ECO:0000313" key="4">
    <source>
        <dbReference type="Proteomes" id="UP000241566"/>
    </source>
</evidence>
<name>A0ABX5GLA0_PHOLE</name>
<dbReference type="InterPro" id="IPR025139">
    <property type="entry name" value="DUF4062"/>
</dbReference>
<reference evidence="3 4" key="1">
    <citation type="submission" date="2018-01" db="EMBL/GenBank/DDBJ databases">
        <title>Whole genome sequencing of Histamine producing bacteria.</title>
        <authorList>
            <person name="Butler K."/>
        </authorList>
    </citation>
    <scope>NUCLEOTIDE SEQUENCE [LARGE SCALE GENOMIC DNA]</scope>
    <source>
        <strain evidence="3 4">ATCC 25521</strain>
    </source>
</reference>
<feature type="coiled-coil region" evidence="1">
    <location>
        <begin position="172"/>
        <end position="199"/>
    </location>
</feature>
<keyword evidence="1" id="KW-0175">Coiled coil</keyword>
<dbReference type="RefSeq" id="WP_045062429.1">
    <property type="nucleotide sequence ID" value="NZ_CP131599.1"/>
</dbReference>
<gene>
    <name evidence="3" type="ORF">CTM94_01740</name>
</gene>
<feature type="domain" description="DUF4062" evidence="2">
    <location>
        <begin position="13"/>
        <end position="97"/>
    </location>
</feature>